<comment type="subcellular location">
    <subcellularLocation>
        <location evidence="1">Cytoplasm</location>
        <location evidence="1">Nucleoid</location>
    </subcellularLocation>
</comment>
<dbReference type="GO" id="GO:0032993">
    <property type="term" value="C:protein-DNA complex"/>
    <property type="evidence" value="ECO:0007669"/>
    <property type="project" value="TreeGrafter"/>
</dbReference>
<dbReference type="KEGG" id="pars:DRW48_03315"/>
<dbReference type="SUPFAM" id="SSF81273">
    <property type="entry name" value="H-NS histone-like proteins"/>
    <property type="match status" value="1"/>
</dbReference>
<dbReference type="EMBL" id="CP030918">
    <property type="protein sequence ID" value="AXC48849.1"/>
    <property type="molecule type" value="Genomic_DNA"/>
</dbReference>
<feature type="region of interest" description="Disordered" evidence="5">
    <location>
        <begin position="54"/>
        <end position="101"/>
    </location>
</feature>
<evidence type="ECO:0000256" key="5">
    <source>
        <dbReference type="SAM" id="MobiDB-lite"/>
    </source>
</evidence>
<name>A0A344PHJ4_9RHOB</name>
<protein>
    <submittedName>
        <fullName evidence="7">H-NS histone family protein</fullName>
    </submittedName>
</protein>
<organism evidence="7 8">
    <name type="scientific">Paracoccus suum</name>
    <dbReference type="NCBI Taxonomy" id="2259340"/>
    <lineage>
        <taxon>Bacteria</taxon>
        <taxon>Pseudomonadati</taxon>
        <taxon>Pseudomonadota</taxon>
        <taxon>Alphaproteobacteria</taxon>
        <taxon>Rhodobacterales</taxon>
        <taxon>Paracoccaceae</taxon>
        <taxon>Paracoccus</taxon>
    </lineage>
</organism>
<dbReference type="Pfam" id="PF00816">
    <property type="entry name" value="Histone_HNS"/>
    <property type="match status" value="1"/>
</dbReference>
<evidence type="ECO:0000256" key="3">
    <source>
        <dbReference type="ARBA" id="ARBA00022490"/>
    </source>
</evidence>
<evidence type="ECO:0000313" key="8">
    <source>
        <dbReference type="Proteomes" id="UP000252023"/>
    </source>
</evidence>
<comment type="similarity">
    <text evidence="2">Belongs to the histone-like protein H-NS family.</text>
</comment>
<keyword evidence="8" id="KW-1185">Reference proteome</keyword>
<dbReference type="GO" id="GO:0001217">
    <property type="term" value="F:DNA-binding transcription repressor activity"/>
    <property type="evidence" value="ECO:0007669"/>
    <property type="project" value="TreeGrafter"/>
</dbReference>
<dbReference type="Gene3D" id="4.10.430.10">
    <property type="entry name" value="Histone-like protein H-NS, C-terminal domain"/>
    <property type="match status" value="1"/>
</dbReference>
<dbReference type="Proteomes" id="UP000252023">
    <property type="component" value="Chromosome"/>
</dbReference>
<evidence type="ECO:0000256" key="1">
    <source>
        <dbReference type="ARBA" id="ARBA00004453"/>
    </source>
</evidence>
<dbReference type="PANTHER" id="PTHR38097">
    <property type="match status" value="1"/>
</dbReference>
<reference evidence="8" key="1">
    <citation type="submission" date="2018-07" db="EMBL/GenBank/DDBJ databases">
        <title>Genome sequencing of Paracoccus sp. SC2-6.</title>
        <authorList>
            <person name="Heo J."/>
            <person name="Kim S.-J."/>
            <person name="Kwon S.-W."/>
        </authorList>
    </citation>
    <scope>NUCLEOTIDE SEQUENCE [LARGE SCALE GENOMIC DNA]</scope>
    <source>
        <strain evidence="8">SC2-6</strain>
    </source>
</reference>
<dbReference type="AlphaFoldDB" id="A0A344PHJ4"/>
<accession>A0A344PHJ4</accession>
<dbReference type="SMART" id="SM00528">
    <property type="entry name" value="HNS"/>
    <property type="match status" value="1"/>
</dbReference>
<evidence type="ECO:0000259" key="6">
    <source>
        <dbReference type="SMART" id="SM00528"/>
    </source>
</evidence>
<dbReference type="GO" id="GO:0005829">
    <property type="term" value="C:cytosol"/>
    <property type="evidence" value="ECO:0007669"/>
    <property type="project" value="TreeGrafter"/>
</dbReference>
<feature type="compositionally biased region" description="Low complexity" evidence="5">
    <location>
        <begin position="64"/>
        <end position="77"/>
    </location>
</feature>
<dbReference type="GO" id="GO:0003680">
    <property type="term" value="F:minor groove of adenine-thymine-rich DNA binding"/>
    <property type="evidence" value="ECO:0007669"/>
    <property type="project" value="TreeGrafter"/>
</dbReference>
<dbReference type="InterPro" id="IPR037150">
    <property type="entry name" value="H-NS_C_dom_sf"/>
</dbReference>
<evidence type="ECO:0000256" key="4">
    <source>
        <dbReference type="ARBA" id="ARBA00023125"/>
    </source>
</evidence>
<evidence type="ECO:0000313" key="7">
    <source>
        <dbReference type="EMBL" id="AXC48849.1"/>
    </source>
</evidence>
<dbReference type="OrthoDB" id="5297879at2"/>
<dbReference type="GO" id="GO:0000976">
    <property type="term" value="F:transcription cis-regulatory region binding"/>
    <property type="evidence" value="ECO:0007669"/>
    <property type="project" value="TreeGrafter"/>
</dbReference>
<evidence type="ECO:0000256" key="2">
    <source>
        <dbReference type="ARBA" id="ARBA00010610"/>
    </source>
</evidence>
<dbReference type="RefSeq" id="WP_114075168.1">
    <property type="nucleotide sequence ID" value="NZ_CP030918.1"/>
</dbReference>
<gene>
    <name evidence="7" type="ORF">DRW48_03315</name>
</gene>
<feature type="domain" description="DNA-binding protein H-NS-like C-terminal" evidence="6">
    <location>
        <begin position="72"/>
        <end position="117"/>
    </location>
</feature>
<keyword evidence="3" id="KW-0963">Cytoplasm</keyword>
<dbReference type="PANTHER" id="PTHR38097:SF2">
    <property type="entry name" value="DNA-BINDING PROTEIN STPA"/>
    <property type="match status" value="1"/>
</dbReference>
<proteinExistence type="inferred from homology"/>
<dbReference type="GO" id="GO:0009295">
    <property type="term" value="C:nucleoid"/>
    <property type="evidence" value="ECO:0007669"/>
    <property type="project" value="UniProtKB-SubCell"/>
</dbReference>
<dbReference type="InterPro" id="IPR027444">
    <property type="entry name" value="H-NS_C_dom"/>
</dbReference>
<dbReference type="GO" id="GO:0003681">
    <property type="term" value="F:bent DNA binding"/>
    <property type="evidence" value="ECO:0007669"/>
    <property type="project" value="TreeGrafter"/>
</dbReference>
<keyword evidence="4" id="KW-0238">DNA-binding</keyword>
<sequence>MIDDSNLEDMSQEELRALRAKVDRALSSFADRKRREAMAAAEEAVRAHGFSSLAEVTRQRRGSRATGTRAAQGARPAGDARYANPDDASQTWSGRGRRPQWVKNSLEAGKALEDLAI</sequence>